<keyword evidence="1" id="KW-0732">Signal</keyword>
<dbReference type="Proteomes" id="UP000035681">
    <property type="component" value="Unplaced"/>
</dbReference>
<protein>
    <submittedName>
        <fullName evidence="3">Secreted protein</fullName>
    </submittedName>
</protein>
<proteinExistence type="predicted"/>
<dbReference type="AlphaFoldDB" id="A0A0K0DYY4"/>
<reference evidence="3" key="1">
    <citation type="submission" date="2015-08" db="UniProtKB">
        <authorList>
            <consortium name="WormBaseParasite"/>
        </authorList>
    </citation>
    <scope>IDENTIFICATION</scope>
</reference>
<evidence type="ECO:0000313" key="3">
    <source>
        <dbReference type="WBParaSite" id="SSTP_0000245000.1"/>
    </source>
</evidence>
<dbReference type="WBParaSite" id="SSTP_0000245000.1">
    <property type="protein sequence ID" value="SSTP_0000245000.1"/>
    <property type="gene ID" value="SSTP_0000245000"/>
</dbReference>
<sequence>MHLLNTWIFVFAITLFATGYKVHCPKEGGCIIYMKPYEPEYYNTFLDLLEPKVLELGFTVDDYKDMYDCNRVNKLIKENVKQSYLMKFARKLKTFEPRSPISLKLAPKLKGLLANTYNSNLTKEDNQLLIWKYLKNFKP</sequence>
<dbReference type="WBParaSite" id="TCONS_00013181.p1">
    <property type="protein sequence ID" value="TCONS_00013181.p1"/>
    <property type="gene ID" value="XLOC_008983"/>
</dbReference>
<keyword evidence="2" id="KW-1185">Reference proteome</keyword>
<name>A0A0K0DYY4_STRER</name>
<evidence type="ECO:0000313" key="2">
    <source>
        <dbReference type="Proteomes" id="UP000035681"/>
    </source>
</evidence>
<feature type="signal peptide" evidence="1">
    <location>
        <begin position="1"/>
        <end position="19"/>
    </location>
</feature>
<organism evidence="3">
    <name type="scientific">Strongyloides stercoralis</name>
    <name type="common">Threadworm</name>
    <dbReference type="NCBI Taxonomy" id="6248"/>
    <lineage>
        <taxon>Eukaryota</taxon>
        <taxon>Metazoa</taxon>
        <taxon>Ecdysozoa</taxon>
        <taxon>Nematoda</taxon>
        <taxon>Chromadorea</taxon>
        <taxon>Rhabditida</taxon>
        <taxon>Tylenchina</taxon>
        <taxon>Panagrolaimomorpha</taxon>
        <taxon>Strongyloidoidea</taxon>
        <taxon>Strongyloididae</taxon>
        <taxon>Strongyloides</taxon>
    </lineage>
</organism>
<accession>A0A0K0DYY4</accession>
<evidence type="ECO:0000256" key="1">
    <source>
        <dbReference type="SAM" id="SignalP"/>
    </source>
</evidence>
<feature type="chain" id="PRO_5005327386" evidence="1">
    <location>
        <begin position="20"/>
        <end position="139"/>
    </location>
</feature>